<dbReference type="PANTHER" id="PTHR11685">
    <property type="entry name" value="RBR FAMILY RING FINGER AND IBR DOMAIN-CONTAINING"/>
    <property type="match status" value="1"/>
</dbReference>
<dbReference type="GO" id="GO:0008270">
    <property type="term" value="F:zinc ion binding"/>
    <property type="evidence" value="ECO:0007669"/>
    <property type="project" value="UniProtKB-KW"/>
</dbReference>
<dbReference type="InterPro" id="IPR017907">
    <property type="entry name" value="Znf_RING_CS"/>
</dbReference>
<evidence type="ECO:0000313" key="11">
    <source>
        <dbReference type="Proteomes" id="UP001203297"/>
    </source>
</evidence>
<dbReference type="InterPro" id="IPR031127">
    <property type="entry name" value="E3_UB_ligase_RBR"/>
</dbReference>
<protein>
    <recommendedName>
        <fullName evidence="12">RING-type domain-containing protein</fullName>
    </recommendedName>
</protein>
<evidence type="ECO:0000259" key="9">
    <source>
        <dbReference type="PROSITE" id="PS51873"/>
    </source>
</evidence>
<dbReference type="Proteomes" id="UP001203297">
    <property type="component" value="Unassembled WGS sequence"/>
</dbReference>
<accession>A0AAD4M694</accession>
<dbReference type="GO" id="GO:0016567">
    <property type="term" value="P:protein ubiquitination"/>
    <property type="evidence" value="ECO:0007669"/>
    <property type="project" value="InterPro"/>
</dbReference>
<dbReference type="SMART" id="SM00184">
    <property type="entry name" value="RING"/>
    <property type="match status" value="1"/>
</dbReference>
<dbReference type="EMBL" id="WTXG01000010">
    <property type="protein sequence ID" value="KAI0302832.1"/>
    <property type="molecule type" value="Genomic_DNA"/>
</dbReference>
<feature type="non-terminal residue" evidence="10">
    <location>
        <position position="234"/>
    </location>
</feature>
<dbReference type="PROSITE" id="PS00518">
    <property type="entry name" value="ZF_RING_1"/>
    <property type="match status" value="1"/>
</dbReference>
<sequence>MLQFQFDEEDRQLAAERAELAAAAQRVFDCGVCMDTLPEEYVARIEPCGHSFCRECVRGFIVSQIESRRFPVLCPSCTAEPRIDSESIGKVTRELVLDIGTTEEQYETWIEMEMSEHFVPLHCRKCSRSSFFDRQEFDETRNLKCPITGCDYVWCKGCQQEINPDGPEHSCDGSSEMKHLVEQQGWKYCPTCKTPCEKISGCNFMSVSRERRTVRFALTFDILFPVHFSRVQHV</sequence>
<evidence type="ECO:0000256" key="6">
    <source>
        <dbReference type="ARBA" id="ARBA00022833"/>
    </source>
</evidence>
<evidence type="ECO:0000256" key="7">
    <source>
        <dbReference type="PROSITE-ProRule" id="PRU00175"/>
    </source>
</evidence>
<dbReference type="InterPro" id="IPR013083">
    <property type="entry name" value="Znf_RING/FYVE/PHD"/>
</dbReference>
<name>A0AAD4M694_9AGAM</name>
<evidence type="ECO:0000256" key="2">
    <source>
        <dbReference type="ARBA" id="ARBA00022723"/>
    </source>
</evidence>
<dbReference type="GO" id="GO:0004842">
    <property type="term" value="F:ubiquitin-protein transferase activity"/>
    <property type="evidence" value="ECO:0007669"/>
    <property type="project" value="InterPro"/>
</dbReference>
<keyword evidence="4 7" id="KW-0863">Zinc-finger</keyword>
<dbReference type="InterPro" id="IPR044066">
    <property type="entry name" value="TRIAD_supradom"/>
</dbReference>
<keyword evidence="6" id="KW-0862">Zinc</keyword>
<evidence type="ECO:0008006" key="12">
    <source>
        <dbReference type="Google" id="ProtNLM"/>
    </source>
</evidence>
<dbReference type="AlphaFoldDB" id="A0AAD4M694"/>
<gene>
    <name evidence="10" type="ORF">B0F90DRAFT_1712460</name>
</gene>
<feature type="domain" description="RING-type" evidence="8">
    <location>
        <begin position="30"/>
        <end position="78"/>
    </location>
</feature>
<keyword evidence="3" id="KW-0677">Repeat</keyword>
<evidence type="ECO:0000256" key="1">
    <source>
        <dbReference type="ARBA" id="ARBA00022679"/>
    </source>
</evidence>
<dbReference type="PROSITE" id="PS51873">
    <property type="entry name" value="TRIAD"/>
    <property type="match status" value="1"/>
</dbReference>
<evidence type="ECO:0000256" key="5">
    <source>
        <dbReference type="ARBA" id="ARBA00022786"/>
    </source>
</evidence>
<evidence type="ECO:0000313" key="10">
    <source>
        <dbReference type="EMBL" id="KAI0302832.1"/>
    </source>
</evidence>
<dbReference type="Gene3D" id="1.20.120.1750">
    <property type="match status" value="1"/>
</dbReference>
<evidence type="ECO:0000256" key="3">
    <source>
        <dbReference type="ARBA" id="ARBA00022737"/>
    </source>
</evidence>
<keyword evidence="11" id="KW-1185">Reference proteome</keyword>
<proteinExistence type="predicted"/>
<dbReference type="InterPro" id="IPR001841">
    <property type="entry name" value="Znf_RING"/>
</dbReference>
<feature type="domain" description="RING-type" evidence="9">
    <location>
        <begin position="26"/>
        <end position="234"/>
    </location>
</feature>
<dbReference type="Pfam" id="PF13639">
    <property type="entry name" value="zf-RING_2"/>
    <property type="match status" value="1"/>
</dbReference>
<evidence type="ECO:0000259" key="8">
    <source>
        <dbReference type="PROSITE" id="PS50089"/>
    </source>
</evidence>
<comment type="caution">
    <text evidence="10">The sequence shown here is derived from an EMBL/GenBank/DDBJ whole genome shotgun (WGS) entry which is preliminary data.</text>
</comment>
<dbReference type="PROSITE" id="PS50089">
    <property type="entry name" value="ZF_RING_2"/>
    <property type="match status" value="1"/>
</dbReference>
<dbReference type="SUPFAM" id="SSF57850">
    <property type="entry name" value="RING/U-box"/>
    <property type="match status" value="2"/>
</dbReference>
<organism evidence="10 11">
    <name type="scientific">Multifurca ochricompacta</name>
    <dbReference type="NCBI Taxonomy" id="376703"/>
    <lineage>
        <taxon>Eukaryota</taxon>
        <taxon>Fungi</taxon>
        <taxon>Dikarya</taxon>
        <taxon>Basidiomycota</taxon>
        <taxon>Agaricomycotina</taxon>
        <taxon>Agaricomycetes</taxon>
        <taxon>Russulales</taxon>
        <taxon>Russulaceae</taxon>
        <taxon>Multifurca</taxon>
    </lineage>
</organism>
<keyword evidence="2" id="KW-0479">Metal-binding</keyword>
<keyword evidence="5" id="KW-0833">Ubl conjugation pathway</keyword>
<keyword evidence="1" id="KW-0808">Transferase</keyword>
<evidence type="ECO:0000256" key="4">
    <source>
        <dbReference type="ARBA" id="ARBA00022771"/>
    </source>
</evidence>
<reference evidence="10" key="1">
    <citation type="journal article" date="2022" name="New Phytol.">
        <title>Evolutionary transition to the ectomycorrhizal habit in the genomes of a hyperdiverse lineage of mushroom-forming fungi.</title>
        <authorList>
            <person name="Looney B."/>
            <person name="Miyauchi S."/>
            <person name="Morin E."/>
            <person name="Drula E."/>
            <person name="Courty P.E."/>
            <person name="Kohler A."/>
            <person name="Kuo A."/>
            <person name="LaButti K."/>
            <person name="Pangilinan J."/>
            <person name="Lipzen A."/>
            <person name="Riley R."/>
            <person name="Andreopoulos W."/>
            <person name="He G."/>
            <person name="Johnson J."/>
            <person name="Nolan M."/>
            <person name="Tritt A."/>
            <person name="Barry K.W."/>
            <person name="Grigoriev I.V."/>
            <person name="Nagy L.G."/>
            <person name="Hibbett D."/>
            <person name="Henrissat B."/>
            <person name="Matheny P.B."/>
            <person name="Labbe J."/>
            <person name="Martin F.M."/>
        </authorList>
    </citation>
    <scope>NUCLEOTIDE SEQUENCE</scope>
    <source>
        <strain evidence="10">BPL690</strain>
    </source>
</reference>
<dbReference type="Gene3D" id="3.30.40.10">
    <property type="entry name" value="Zinc/RING finger domain, C3HC4 (zinc finger)"/>
    <property type="match status" value="1"/>
</dbReference>